<reference evidence="2" key="1">
    <citation type="journal article" date="2019" name="Int. J. Syst. Evol. Microbiol.">
        <title>The Global Catalogue of Microorganisms (GCM) 10K type strain sequencing project: providing services to taxonomists for standard genome sequencing and annotation.</title>
        <authorList>
            <consortium name="The Broad Institute Genomics Platform"/>
            <consortium name="The Broad Institute Genome Sequencing Center for Infectious Disease"/>
            <person name="Wu L."/>
            <person name="Ma J."/>
        </authorList>
    </citation>
    <scope>NUCLEOTIDE SEQUENCE [LARGE SCALE GENOMIC DNA]</scope>
    <source>
        <strain evidence="2">JCM 13501</strain>
    </source>
</reference>
<proteinExistence type="predicted"/>
<evidence type="ECO:0000313" key="2">
    <source>
        <dbReference type="Proteomes" id="UP000616499"/>
    </source>
</evidence>
<dbReference type="SUPFAM" id="SSF110849">
    <property type="entry name" value="ParB/Sulfiredoxin"/>
    <property type="match status" value="1"/>
</dbReference>
<dbReference type="InterPro" id="IPR036086">
    <property type="entry name" value="ParB/Sulfiredoxin_sf"/>
</dbReference>
<evidence type="ECO:0008006" key="3">
    <source>
        <dbReference type="Google" id="ProtNLM"/>
    </source>
</evidence>
<sequence>MSVAGTNFSDFAPGQAHLINEHLEFYREEFNEGEHAQLEPVQLAPTEQGQLGVIDGHHRLAAGLSLGLPIPISINLDTEPAEATNWANVRLRDATPE</sequence>
<evidence type="ECO:0000313" key="1">
    <source>
        <dbReference type="EMBL" id="GGM18049.1"/>
    </source>
</evidence>
<comment type="caution">
    <text evidence="1">The sequence shown here is derived from an EMBL/GenBank/DDBJ whole genome shotgun (WGS) entry which is preliminary data.</text>
</comment>
<keyword evidence="2" id="KW-1185">Reference proteome</keyword>
<dbReference type="RefSeq" id="WP_188867064.1">
    <property type="nucleotide sequence ID" value="NZ_BMNW01000007.1"/>
</dbReference>
<gene>
    <name evidence="1" type="ORF">GCM10009425_31260</name>
</gene>
<accession>A0ABQ2GYM9</accession>
<dbReference type="Proteomes" id="UP000616499">
    <property type="component" value="Unassembled WGS sequence"/>
</dbReference>
<name>A0ABQ2GYM9_9PSED</name>
<dbReference type="EMBL" id="BMNW01000007">
    <property type="protein sequence ID" value="GGM18049.1"/>
    <property type="molecule type" value="Genomic_DNA"/>
</dbReference>
<organism evidence="1 2">
    <name type="scientific">Pseudomonas asuensis</name>
    <dbReference type="NCBI Taxonomy" id="1825787"/>
    <lineage>
        <taxon>Bacteria</taxon>
        <taxon>Pseudomonadati</taxon>
        <taxon>Pseudomonadota</taxon>
        <taxon>Gammaproteobacteria</taxon>
        <taxon>Pseudomonadales</taxon>
        <taxon>Pseudomonadaceae</taxon>
        <taxon>Pseudomonas</taxon>
    </lineage>
</organism>
<protein>
    <recommendedName>
        <fullName evidence="3">ParB N-terminal domain-containing protein</fullName>
    </recommendedName>
</protein>